<evidence type="ECO:0000313" key="2">
    <source>
        <dbReference type="EMBL" id="QOZ67869.1"/>
    </source>
</evidence>
<reference evidence="2 3" key="1">
    <citation type="submission" date="2018-06" db="EMBL/GenBank/DDBJ databases">
        <title>Comparative genomics of Bradyrhizobium nodulating Arachidis hypogaea.</title>
        <authorList>
            <person name="Li Y."/>
        </authorList>
    </citation>
    <scope>NUCLEOTIDE SEQUENCE [LARGE SCALE GENOMIC DNA]</scope>
    <source>
        <strain evidence="2 3">CCBAU 051107</strain>
    </source>
</reference>
<sequence length="77" mass="8158">MPVPHYYFDVRDGNALSVDEEGLTLANQRAAEIEAALSLADTAKDLPPSATGCGLAIEVRDADGPIFRAAFSSPKPR</sequence>
<proteinExistence type="predicted"/>
<evidence type="ECO:0000313" key="3">
    <source>
        <dbReference type="Proteomes" id="UP000594015"/>
    </source>
</evidence>
<organism evidence="2 3">
    <name type="scientific">Bradyrhizobium arachidis</name>
    <dbReference type="NCBI Taxonomy" id="858423"/>
    <lineage>
        <taxon>Bacteria</taxon>
        <taxon>Pseudomonadati</taxon>
        <taxon>Pseudomonadota</taxon>
        <taxon>Alphaproteobacteria</taxon>
        <taxon>Hyphomicrobiales</taxon>
        <taxon>Nitrobacteraceae</taxon>
        <taxon>Bradyrhizobium</taxon>
    </lineage>
</organism>
<protein>
    <recommendedName>
        <fullName evidence="1">DUF6894 domain-containing protein</fullName>
    </recommendedName>
</protein>
<dbReference type="AlphaFoldDB" id="A0AAE7TH47"/>
<dbReference type="KEGG" id="barh:WN72_17315"/>
<dbReference type="RefSeq" id="WP_092217091.1">
    <property type="nucleotide sequence ID" value="NZ_CP030050.1"/>
</dbReference>
<dbReference type="InterPro" id="IPR054189">
    <property type="entry name" value="DUF6894"/>
</dbReference>
<evidence type="ECO:0000259" key="1">
    <source>
        <dbReference type="Pfam" id="PF21834"/>
    </source>
</evidence>
<dbReference type="Proteomes" id="UP000594015">
    <property type="component" value="Chromosome"/>
</dbReference>
<dbReference type="EMBL" id="CP030050">
    <property type="protein sequence ID" value="QOZ67869.1"/>
    <property type="molecule type" value="Genomic_DNA"/>
</dbReference>
<name>A0AAE7TH47_9BRAD</name>
<dbReference type="Pfam" id="PF21834">
    <property type="entry name" value="DUF6894"/>
    <property type="match status" value="1"/>
</dbReference>
<gene>
    <name evidence="2" type="ORF">WN72_17315</name>
</gene>
<feature type="domain" description="DUF6894" evidence="1">
    <location>
        <begin position="5"/>
        <end position="72"/>
    </location>
</feature>
<accession>A0AAE7TH47</accession>